<protein>
    <recommendedName>
        <fullName evidence="4">Nascent polypeptide-associated complex subunit alpha-like UBA domain-containing protein</fullName>
    </recommendedName>
</protein>
<proteinExistence type="predicted"/>
<dbReference type="InterPro" id="IPR038922">
    <property type="entry name" value="HYPK_UBA"/>
</dbReference>
<accession>A0A423VQQ7</accession>
<dbReference type="SUPFAM" id="SSF56300">
    <property type="entry name" value="Metallo-dependent phosphatases"/>
    <property type="match status" value="1"/>
</dbReference>
<dbReference type="Proteomes" id="UP000284375">
    <property type="component" value="Unassembled WGS sequence"/>
</dbReference>
<feature type="transmembrane region" description="Helical" evidence="3">
    <location>
        <begin position="43"/>
        <end position="61"/>
    </location>
</feature>
<dbReference type="Pfam" id="PF19026">
    <property type="entry name" value="UBA_HYPK"/>
    <property type="match status" value="1"/>
</dbReference>
<keyword evidence="6" id="KW-1185">Reference proteome</keyword>
<dbReference type="InterPro" id="IPR044034">
    <property type="entry name" value="NAC-like_UBA"/>
</dbReference>
<evidence type="ECO:0000313" key="5">
    <source>
        <dbReference type="EMBL" id="ROV93353.1"/>
    </source>
</evidence>
<dbReference type="STRING" id="252740.A0A423VQQ7"/>
<organism evidence="5 6">
    <name type="scientific">Cytospora chrysosperma</name>
    <name type="common">Cytospora canker fungus</name>
    <name type="synonym">Sphaeria chrysosperma</name>
    <dbReference type="NCBI Taxonomy" id="252740"/>
    <lineage>
        <taxon>Eukaryota</taxon>
        <taxon>Fungi</taxon>
        <taxon>Dikarya</taxon>
        <taxon>Ascomycota</taxon>
        <taxon>Pezizomycotina</taxon>
        <taxon>Sordariomycetes</taxon>
        <taxon>Sordariomycetidae</taxon>
        <taxon>Diaporthales</taxon>
        <taxon>Cytosporaceae</taxon>
        <taxon>Cytospora</taxon>
    </lineage>
</organism>
<evidence type="ECO:0000259" key="4">
    <source>
        <dbReference type="Pfam" id="PF19026"/>
    </source>
</evidence>
<feature type="region of interest" description="Disordered" evidence="2">
    <location>
        <begin position="546"/>
        <end position="606"/>
    </location>
</feature>
<feature type="compositionally biased region" description="Basic and acidic residues" evidence="2">
    <location>
        <begin position="551"/>
        <end position="561"/>
    </location>
</feature>
<dbReference type="PANTHER" id="PTHR13315:SF4">
    <property type="entry name" value="METALLOPHOSPHOESTERASE, ISOFORM E"/>
    <property type="match status" value="1"/>
</dbReference>
<comment type="caution">
    <text evidence="5">The sequence shown here is derived from an EMBL/GenBank/DDBJ whole genome shotgun (WGS) entry which is preliminary data.</text>
</comment>
<feature type="compositionally biased region" description="Basic and acidic residues" evidence="2">
    <location>
        <begin position="591"/>
        <end position="606"/>
    </location>
</feature>
<keyword evidence="1 3" id="KW-0472">Membrane</keyword>
<dbReference type="InterPro" id="IPR033308">
    <property type="entry name" value="PGAP5/Cdc1/Ted1"/>
</dbReference>
<evidence type="ECO:0000256" key="3">
    <source>
        <dbReference type="SAM" id="Phobius"/>
    </source>
</evidence>
<sequence length="777" mass="86672">MDFLQRYWQRLLRFWNTRGKRATVAFLLQVAHQLRRNLVISRLFSFPHVLVILWAVVLMWGERWVYHTTVEKCHWSNWEKWPSGTTPHHLILVADPQLIDHKSYPGRPWPLSSLTVTITDNYMRRSYKQLQEQLHPDTVFFLGDLFDGGREWRTRHGSYEDPSWNRRPKNEVGYAKKWKKKYGDDYWLKEYARFSELFIDPWVQDGSEAGAGQRGRKMIASLPGNHDLGFGSEVLVAARDRFEAFFGDVNRVDVIANHTFVSVDTLSLSARSSEDREKADLSDIYRPAEEFLARVQLTKRKAVEQELRRLRGESQEPSQEHKVEEALSADFSNIPTLKLDGDKAELPTILLTHVPLYRPPGTQCGPLREHWPPANPADPLARDDRNAISVSKGYQYQNVLSEGDSVDLVSKVGNVVHAFSGDDHDYCELTHAENQASVKEITVKSVSMAMGVRVPGFLMVSMYNPIDAEGNPLSGDQASTLQTHLCLLPNQLGTYARYGGLAFVCAVAIAIRALLVPILKLQPFALEPDRPEDQVNPMLPVFRARGGKAKAKTEDHDDKRPPTGSASFTPGVRANGLAAQARNAGLGRHSSNREKRDRWGWGDGDGGPKIEIDLGDDEYHNHSYYYDGVGGGGGKSRWRAAGSRRVVGGIAGGRSTLVVVWREMWTTAWRDKQPPGIVEGATAGDVEDEVDQAQDQAKSAEDRKAAAALSKLDARGGGDEDAAPSSKDAGKKMVKVDAADVALLVDELDLTKPKATELLKQHDGDAVKAMRAFIAVN</sequence>
<evidence type="ECO:0000256" key="2">
    <source>
        <dbReference type="SAM" id="MobiDB-lite"/>
    </source>
</evidence>
<dbReference type="InterPro" id="IPR029052">
    <property type="entry name" value="Metallo-depent_PP-like"/>
</dbReference>
<name>A0A423VQQ7_CYTCH</name>
<dbReference type="GO" id="GO:0016020">
    <property type="term" value="C:membrane"/>
    <property type="evidence" value="ECO:0007669"/>
    <property type="project" value="GOC"/>
</dbReference>
<gene>
    <name evidence="5" type="ORF">VSDG_06870</name>
</gene>
<keyword evidence="3" id="KW-0812">Transmembrane</keyword>
<evidence type="ECO:0000313" key="6">
    <source>
        <dbReference type="Proteomes" id="UP000284375"/>
    </source>
</evidence>
<dbReference type="EMBL" id="LJZO01000033">
    <property type="protein sequence ID" value="ROV93353.1"/>
    <property type="molecule type" value="Genomic_DNA"/>
</dbReference>
<feature type="region of interest" description="Disordered" evidence="2">
    <location>
        <begin position="688"/>
        <end position="731"/>
    </location>
</feature>
<evidence type="ECO:0000256" key="1">
    <source>
        <dbReference type="ARBA" id="ARBA00023136"/>
    </source>
</evidence>
<dbReference type="GO" id="GO:0005783">
    <property type="term" value="C:endoplasmic reticulum"/>
    <property type="evidence" value="ECO:0007669"/>
    <property type="project" value="TreeGrafter"/>
</dbReference>
<dbReference type="GO" id="GO:0006506">
    <property type="term" value="P:GPI anchor biosynthetic process"/>
    <property type="evidence" value="ECO:0007669"/>
    <property type="project" value="InterPro"/>
</dbReference>
<feature type="domain" description="Nascent polypeptide-associated complex subunit alpha-like UBA" evidence="4">
    <location>
        <begin position="734"/>
        <end position="774"/>
    </location>
</feature>
<dbReference type="OrthoDB" id="5977743at2759"/>
<dbReference type="CDD" id="cd14361">
    <property type="entry name" value="UBA_HYPK"/>
    <property type="match status" value="1"/>
</dbReference>
<reference evidence="5 6" key="1">
    <citation type="submission" date="2015-09" db="EMBL/GenBank/DDBJ databases">
        <title>Host preference determinants of Valsa canker pathogens revealed by comparative genomics.</title>
        <authorList>
            <person name="Yin Z."/>
            <person name="Huang L."/>
        </authorList>
    </citation>
    <scope>NUCLEOTIDE SEQUENCE [LARGE SCALE GENOMIC DNA]</scope>
    <source>
        <strain evidence="5 6">YSFL</strain>
    </source>
</reference>
<dbReference type="PANTHER" id="PTHR13315">
    <property type="entry name" value="METALLO PHOSPHOESTERASE RELATED"/>
    <property type="match status" value="1"/>
</dbReference>
<keyword evidence="3" id="KW-1133">Transmembrane helix</keyword>
<dbReference type="AlphaFoldDB" id="A0A423VQQ7"/>